<dbReference type="Proteomes" id="UP001196413">
    <property type="component" value="Unassembled WGS sequence"/>
</dbReference>
<name>A0AAD5WGA1_PARTN</name>
<comment type="caution">
    <text evidence="2">The sequence shown here is derived from an EMBL/GenBank/DDBJ whole genome shotgun (WGS) entry which is preliminary data.</text>
</comment>
<proteinExistence type="predicted"/>
<keyword evidence="3" id="KW-1185">Reference proteome</keyword>
<feature type="compositionally biased region" description="Low complexity" evidence="1">
    <location>
        <begin position="152"/>
        <end position="173"/>
    </location>
</feature>
<protein>
    <submittedName>
        <fullName evidence="2">Uncharacterized protein</fullName>
    </submittedName>
</protein>
<organism evidence="2 3">
    <name type="scientific">Parelaphostrongylus tenuis</name>
    <name type="common">Meningeal worm</name>
    <dbReference type="NCBI Taxonomy" id="148309"/>
    <lineage>
        <taxon>Eukaryota</taxon>
        <taxon>Metazoa</taxon>
        <taxon>Ecdysozoa</taxon>
        <taxon>Nematoda</taxon>
        <taxon>Chromadorea</taxon>
        <taxon>Rhabditida</taxon>
        <taxon>Rhabditina</taxon>
        <taxon>Rhabditomorpha</taxon>
        <taxon>Strongyloidea</taxon>
        <taxon>Metastrongylidae</taxon>
        <taxon>Parelaphostrongylus</taxon>
    </lineage>
</organism>
<evidence type="ECO:0000313" key="2">
    <source>
        <dbReference type="EMBL" id="KAJ1369022.1"/>
    </source>
</evidence>
<feature type="compositionally biased region" description="Pro residues" evidence="1">
    <location>
        <begin position="139"/>
        <end position="151"/>
    </location>
</feature>
<dbReference type="EMBL" id="JAHQIW010006390">
    <property type="protein sequence ID" value="KAJ1369022.1"/>
    <property type="molecule type" value="Genomic_DNA"/>
</dbReference>
<gene>
    <name evidence="2" type="ORF">KIN20_030396</name>
</gene>
<dbReference type="AlphaFoldDB" id="A0AAD5WGA1"/>
<evidence type="ECO:0000256" key="1">
    <source>
        <dbReference type="SAM" id="MobiDB-lite"/>
    </source>
</evidence>
<reference evidence="2" key="1">
    <citation type="submission" date="2021-06" db="EMBL/GenBank/DDBJ databases">
        <title>Parelaphostrongylus tenuis whole genome reference sequence.</title>
        <authorList>
            <person name="Garwood T.J."/>
            <person name="Larsen P.A."/>
            <person name="Fountain-Jones N.M."/>
            <person name="Garbe J.R."/>
            <person name="Macchietto M.G."/>
            <person name="Kania S.A."/>
            <person name="Gerhold R.W."/>
            <person name="Richards J.E."/>
            <person name="Wolf T.M."/>
        </authorList>
    </citation>
    <scope>NUCLEOTIDE SEQUENCE</scope>
    <source>
        <strain evidence="2">MNPRO001-30</strain>
        <tissue evidence="2">Meninges</tissue>
    </source>
</reference>
<sequence length="364" mass="37648">MHVKIAHDIAAYRQSQQQKDKQVVASAAAQAEQRIRAAAAPQSAATVASTSQTTSVGTEATTVAAAQHLAMQHAALSAARGVAPQAPHCLPSTSSATTPAGFPSLAGLPPQALQGLALSGNPQMLSALQEARRVAATTPKPPQPQMTPQRPPSTMQRTQQQPTAAAAAAAQAAQREREQRELQAQQQQQQAQLQQQHVAQLARKSDIEPATWVSWCGWTHAIESSAAVTVANAAPIRSCQSCHSGSCSGHSTAHGSRNSRPTFSTRSRIISAQQAAAAAQQQQQQQRLSTGFCGAGGLPPGLAGLGATQHPSLGGAPTSQSSLFNPALLGLSGLGAQYGKPFAANLQQLSQLKRDGGDVIPNGR</sequence>
<accession>A0AAD5WGA1</accession>
<feature type="region of interest" description="Disordered" evidence="1">
    <location>
        <begin position="132"/>
        <end position="188"/>
    </location>
</feature>
<evidence type="ECO:0000313" key="3">
    <source>
        <dbReference type="Proteomes" id="UP001196413"/>
    </source>
</evidence>